<proteinExistence type="predicted"/>
<protein>
    <submittedName>
        <fullName evidence="5">Unannotated protein</fullName>
    </submittedName>
</protein>
<evidence type="ECO:0000256" key="1">
    <source>
        <dbReference type="ARBA" id="ARBA00023125"/>
    </source>
</evidence>
<evidence type="ECO:0000313" key="5">
    <source>
        <dbReference type="EMBL" id="CAB4782175.1"/>
    </source>
</evidence>
<dbReference type="GO" id="GO:0003700">
    <property type="term" value="F:DNA-binding transcription factor activity"/>
    <property type="evidence" value="ECO:0007669"/>
    <property type="project" value="TreeGrafter"/>
</dbReference>
<feature type="region of interest" description="Disordered" evidence="2">
    <location>
        <begin position="1"/>
        <end position="29"/>
    </location>
</feature>
<dbReference type="EMBL" id="CAEZWM010000091">
    <property type="protein sequence ID" value="CAB4658598.1"/>
    <property type="molecule type" value="Genomic_DNA"/>
</dbReference>
<feature type="domain" description="HTH tetR-type" evidence="3">
    <location>
        <begin position="33"/>
        <end position="93"/>
    </location>
</feature>
<dbReference type="PANTHER" id="PTHR30055:SF242">
    <property type="entry name" value="HTH-TYPE TRANSCRIPTIONAL REPRESSOR KSTR"/>
    <property type="match status" value="1"/>
</dbReference>
<dbReference type="GO" id="GO:0000976">
    <property type="term" value="F:transcription cis-regulatory region binding"/>
    <property type="evidence" value="ECO:0007669"/>
    <property type="project" value="TreeGrafter"/>
</dbReference>
<dbReference type="PROSITE" id="PS50977">
    <property type="entry name" value="HTH_TETR_2"/>
    <property type="match status" value="1"/>
</dbReference>
<dbReference type="InterPro" id="IPR050109">
    <property type="entry name" value="HTH-type_TetR-like_transc_reg"/>
</dbReference>
<name>A0A6J6WFD0_9ZZZZ</name>
<reference evidence="5" key="1">
    <citation type="submission" date="2020-05" db="EMBL/GenBank/DDBJ databases">
        <authorList>
            <person name="Chiriac C."/>
            <person name="Salcher M."/>
            <person name="Ghai R."/>
            <person name="Kavagutti S V."/>
        </authorList>
    </citation>
    <scope>NUCLEOTIDE SEQUENCE</scope>
</reference>
<dbReference type="Gene3D" id="1.10.357.10">
    <property type="entry name" value="Tetracycline Repressor, domain 2"/>
    <property type="match status" value="1"/>
</dbReference>
<dbReference type="Pfam" id="PF00440">
    <property type="entry name" value="TetR_N"/>
    <property type="match status" value="1"/>
</dbReference>
<accession>A0A6J6WFD0</accession>
<dbReference type="SUPFAM" id="SSF46689">
    <property type="entry name" value="Homeodomain-like"/>
    <property type="match status" value="1"/>
</dbReference>
<dbReference type="AlphaFoldDB" id="A0A6J6WFD0"/>
<dbReference type="InterPro" id="IPR001647">
    <property type="entry name" value="HTH_TetR"/>
</dbReference>
<keyword evidence="1" id="KW-0238">DNA-binding</keyword>
<evidence type="ECO:0000313" key="4">
    <source>
        <dbReference type="EMBL" id="CAB4658598.1"/>
    </source>
</evidence>
<dbReference type="Pfam" id="PF17925">
    <property type="entry name" value="TetR_C_20"/>
    <property type="match status" value="1"/>
</dbReference>
<dbReference type="InterPro" id="IPR041642">
    <property type="entry name" value="KstR_C"/>
</dbReference>
<sequence length="210" mass="22163">MSEPHLTVAMSSDTSAPVKDDLAPVTSRSTETIERRRRLVEAAVKLARSGGYEAVQMRDVASAADVALATLYRQYASKDQLLLAALANQTGILRDRLAQKPAQGDSPAERVIGVLALANKALSREPTLTAAMVTALGSPEPGAAAMKVEILEILRGILGDAGGLRPTDDGDAAFRTLGYVWFAALGAWSSGMIDDDQMASDLTQAARLLL</sequence>
<organism evidence="5">
    <name type="scientific">freshwater metagenome</name>
    <dbReference type="NCBI Taxonomy" id="449393"/>
    <lineage>
        <taxon>unclassified sequences</taxon>
        <taxon>metagenomes</taxon>
        <taxon>ecological metagenomes</taxon>
    </lineage>
</organism>
<dbReference type="EMBL" id="CAEZZU010000132">
    <property type="protein sequence ID" value="CAB4782175.1"/>
    <property type="molecule type" value="Genomic_DNA"/>
</dbReference>
<gene>
    <name evidence="4" type="ORF">UFOPK2242_00822</name>
    <name evidence="5" type="ORF">UFOPK2925_00928</name>
</gene>
<dbReference type="PRINTS" id="PR00455">
    <property type="entry name" value="HTHTETR"/>
</dbReference>
<dbReference type="InterPro" id="IPR009057">
    <property type="entry name" value="Homeodomain-like_sf"/>
</dbReference>
<dbReference type="PANTHER" id="PTHR30055">
    <property type="entry name" value="HTH-TYPE TRANSCRIPTIONAL REGULATOR RUTR"/>
    <property type="match status" value="1"/>
</dbReference>
<evidence type="ECO:0000256" key="2">
    <source>
        <dbReference type="SAM" id="MobiDB-lite"/>
    </source>
</evidence>
<evidence type="ECO:0000259" key="3">
    <source>
        <dbReference type="PROSITE" id="PS50977"/>
    </source>
</evidence>